<proteinExistence type="predicted"/>
<keyword evidence="1" id="KW-0675">Receptor</keyword>
<name>A0A1A7ZTY0_NOTFU</name>
<protein>
    <submittedName>
        <fullName evidence="1">G protein-coupled receptor 152</fullName>
    </submittedName>
</protein>
<dbReference type="AlphaFoldDB" id="A0A1A7ZTY0"/>
<accession>A0A1A7ZTY0</accession>
<feature type="non-terminal residue" evidence="1">
    <location>
        <position position="1"/>
    </location>
</feature>
<evidence type="ECO:0000313" key="1">
    <source>
        <dbReference type="EMBL" id="SBP46234.1"/>
    </source>
</evidence>
<reference evidence="1" key="1">
    <citation type="submission" date="2016-05" db="EMBL/GenBank/DDBJ databases">
        <authorList>
            <person name="Lavstsen T."/>
            <person name="Jespersen J.S."/>
        </authorList>
    </citation>
    <scope>NUCLEOTIDE SEQUENCE</scope>
    <source>
        <tissue evidence="1">Brain</tissue>
    </source>
</reference>
<gene>
    <name evidence="1" type="primary">CU571081.1</name>
</gene>
<sequence length="48" mass="5958">PRGHPCFNFAESFFCQFCENCRPVLLKKALYVKYFMNVRFFYNVYKKY</sequence>
<reference evidence="1" key="2">
    <citation type="submission" date="2016-06" db="EMBL/GenBank/DDBJ databases">
        <title>The genome of a short-lived fish provides insights into sex chromosome evolution and the genetic control of aging.</title>
        <authorList>
            <person name="Reichwald K."/>
            <person name="Felder M."/>
            <person name="Petzold A."/>
            <person name="Koch P."/>
            <person name="Groth M."/>
            <person name="Platzer M."/>
        </authorList>
    </citation>
    <scope>NUCLEOTIDE SEQUENCE</scope>
    <source>
        <tissue evidence="1">Brain</tissue>
    </source>
</reference>
<organism evidence="1">
    <name type="scientific">Nothobranchius furzeri</name>
    <name type="common">Turquoise killifish</name>
    <dbReference type="NCBI Taxonomy" id="105023"/>
    <lineage>
        <taxon>Eukaryota</taxon>
        <taxon>Metazoa</taxon>
        <taxon>Chordata</taxon>
        <taxon>Craniata</taxon>
        <taxon>Vertebrata</taxon>
        <taxon>Euteleostomi</taxon>
        <taxon>Actinopterygii</taxon>
        <taxon>Neopterygii</taxon>
        <taxon>Teleostei</taxon>
        <taxon>Neoteleostei</taxon>
        <taxon>Acanthomorphata</taxon>
        <taxon>Ovalentaria</taxon>
        <taxon>Atherinomorphae</taxon>
        <taxon>Cyprinodontiformes</taxon>
        <taxon>Nothobranchiidae</taxon>
        <taxon>Nothobranchius</taxon>
    </lineage>
</organism>
<dbReference type="EMBL" id="HADY01007749">
    <property type="protein sequence ID" value="SBP46234.1"/>
    <property type="molecule type" value="Transcribed_RNA"/>
</dbReference>
<feature type="non-terminal residue" evidence="1">
    <location>
        <position position="48"/>
    </location>
</feature>